<evidence type="ECO:0000313" key="2">
    <source>
        <dbReference type="Proteomes" id="UP000694396"/>
    </source>
</evidence>
<dbReference type="AlphaFoldDB" id="A0A8C3RAT0"/>
<organism evidence="1 2">
    <name type="scientific">Cyanoderma ruficeps</name>
    <name type="common">rufous-capped babbler</name>
    <dbReference type="NCBI Taxonomy" id="181631"/>
    <lineage>
        <taxon>Eukaryota</taxon>
        <taxon>Metazoa</taxon>
        <taxon>Chordata</taxon>
        <taxon>Craniata</taxon>
        <taxon>Vertebrata</taxon>
        <taxon>Euteleostomi</taxon>
        <taxon>Archelosauria</taxon>
        <taxon>Archosauria</taxon>
        <taxon>Dinosauria</taxon>
        <taxon>Saurischia</taxon>
        <taxon>Theropoda</taxon>
        <taxon>Coelurosauria</taxon>
        <taxon>Aves</taxon>
        <taxon>Neognathae</taxon>
        <taxon>Neoaves</taxon>
        <taxon>Telluraves</taxon>
        <taxon>Australaves</taxon>
        <taxon>Passeriformes</taxon>
        <taxon>Sylvioidea</taxon>
        <taxon>Timaliidae</taxon>
        <taxon>Cyanoderma</taxon>
    </lineage>
</organism>
<sequence>MFLLINGREEYKYFDFFTGDCHPSCPQEWLAYRGSCYSFSKEEKDWNSSRASCRAQGAHLLCCHFSNILVLKERKDLRL</sequence>
<protein>
    <submittedName>
        <fullName evidence="1">Uncharacterized protein</fullName>
    </submittedName>
</protein>
<dbReference type="Gene3D" id="3.10.100.10">
    <property type="entry name" value="Mannose-Binding Protein A, subunit A"/>
    <property type="match status" value="1"/>
</dbReference>
<accession>A0A8C3RAT0</accession>
<dbReference type="Proteomes" id="UP000694396">
    <property type="component" value="Unplaced"/>
</dbReference>
<evidence type="ECO:0000313" key="1">
    <source>
        <dbReference type="Ensembl" id="ENSCRFP00000017438.1"/>
    </source>
</evidence>
<name>A0A8C3RAT0_9PASS</name>
<dbReference type="InterPro" id="IPR016186">
    <property type="entry name" value="C-type_lectin-like/link_sf"/>
</dbReference>
<dbReference type="PANTHER" id="PTHR45710">
    <property type="entry name" value="C-TYPE LECTIN DOMAIN-CONTAINING PROTEIN 180"/>
    <property type="match status" value="1"/>
</dbReference>
<dbReference type="SUPFAM" id="SSF56436">
    <property type="entry name" value="C-type lectin-like"/>
    <property type="match status" value="1"/>
</dbReference>
<reference evidence="1" key="1">
    <citation type="submission" date="2025-08" db="UniProtKB">
        <authorList>
            <consortium name="Ensembl"/>
        </authorList>
    </citation>
    <scope>IDENTIFICATION</scope>
</reference>
<dbReference type="Ensembl" id="ENSCRFT00000018042.1">
    <property type="protein sequence ID" value="ENSCRFP00000017438.1"/>
    <property type="gene ID" value="ENSCRFG00000013284.1"/>
</dbReference>
<proteinExistence type="predicted"/>
<dbReference type="InterPro" id="IPR016187">
    <property type="entry name" value="CTDL_fold"/>
</dbReference>
<dbReference type="InterPro" id="IPR050828">
    <property type="entry name" value="C-type_lectin/matrix_domain"/>
</dbReference>
<keyword evidence="2" id="KW-1185">Reference proteome</keyword>
<reference evidence="1" key="2">
    <citation type="submission" date="2025-09" db="UniProtKB">
        <authorList>
            <consortium name="Ensembl"/>
        </authorList>
    </citation>
    <scope>IDENTIFICATION</scope>
</reference>
<dbReference type="PANTHER" id="PTHR45710:SF26">
    <property type="entry name" value="RH26557P"/>
    <property type="match status" value="1"/>
</dbReference>